<feature type="compositionally biased region" description="Low complexity" evidence="1">
    <location>
        <begin position="387"/>
        <end position="398"/>
    </location>
</feature>
<reference evidence="4" key="1">
    <citation type="submission" date="2016-10" db="EMBL/GenBank/DDBJ databases">
        <authorList>
            <person name="Varghese N."/>
            <person name="Submissions S."/>
        </authorList>
    </citation>
    <scope>NUCLEOTIDE SEQUENCE [LARGE SCALE GENOMIC DNA]</scope>
    <source>
        <strain evidence="4">CGMCC 1.7736</strain>
    </source>
</reference>
<keyword evidence="3" id="KW-0456">Lyase</keyword>
<evidence type="ECO:0000313" key="3">
    <source>
        <dbReference type="EMBL" id="SFR73459.1"/>
    </source>
</evidence>
<dbReference type="OrthoDB" id="324485at2157"/>
<name>A0A1I6J3F0_9EURY</name>
<sequence>MPQDVTDFGAVGDGSRDDTAAIRAAADAAGPGGTVYFPNGTYLVGSNDPNPFRYPNDGSWNRLTWEGESAGSVTIRMDGGWDRAHMVFRLESSNQTVTDATFKKLAIDGNKQEQGSNAIGLCVLTDGDGLFKMRDCVVKNAYNAGLKLTGSMDADIQYCEFDNNGYPSNGGHAISPNQTASTNTQIKWTLCKNQGGVDIDVGQDTQGVDWQTVLVERCVLRDSYRGSLKLSPENDTTTVRNTQMLGNANTQMPIKENPSNVPVGTVVLDDVLIDGSTWAGIDMPVPGLMKLRDVAIKNVNADDHRGGGMHLEGMDVSGGTISVHNVGSDNRGDAVSFSDSSGSIEKVIYDGTSSPSSWSDGGIVKSAVAGSPLQPDVATEDAVGPRTGTTDSSQSGSTVDPAQYGGYQTPSAGTVDWHVPLNENFEKIEADILDLVQRIQQLEQ</sequence>
<dbReference type="GO" id="GO:0016829">
    <property type="term" value="F:lyase activity"/>
    <property type="evidence" value="ECO:0007669"/>
    <property type="project" value="UniProtKB-KW"/>
</dbReference>
<protein>
    <submittedName>
        <fullName evidence="3">Pectate lyase superfamily protein</fullName>
    </submittedName>
</protein>
<dbReference type="AlphaFoldDB" id="A0A1I6J3F0"/>
<dbReference type="RefSeq" id="WP_089810967.1">
    <property type="nucleotide sequence ID" value="NZ_FOYT01000006.1"/>
</dbReference>
<proteinExistence type="predicted"/>
<dbReference type="InterPro" id="IPR012334">
    <property type="entry name" value="Pectin_lyas_fold"/>
</dbReference>
<feature type="region of interest" description="Disordered" evidence="1">
    <location>
        <begin position="370"/>
        <end position="407"/>
    </location>
</feature>
<evidence type="ECO:0000256" key="1">
    <source>
        <dbReference type="SAM" id="MobiDB-lite"/>
    </source>
</evidence>
<accession>A0A1I6J3F0</accession>
<feature type="domain" description="Rhamnogalacturonase A/B/Epimerase-like pectate lyase" evidence="2">
    <location>
        <begin position="5"/>
        <end position="46"/>
    </location>
</feature>
<dbReference type="EMBL" id="FOYT01000006">
    <property type="protein sequence ID" value="SFR73459.1"/>
    <property type="molecule type" value="Genomic_DNA"/>
</dbReference>
<dbReference type="InterPro" id="IPR011050">
    <property type="entry name" value="Pectin_lyase_fold/virulence"/>
</dbReference>
<dbReference type="Gene3D" id="2.160.20.10">
    <property type="entry name" value="Single-stranded right-handed beta-helix, Pectin lyase-like"/>
    <property type="match status" value="1"/>
</dbReference>
<dbReference type="InterPro" id="IPR024535">
    <property type="entry name" value="RHGA/B-epi-like_pectate_lyase"/>
</dbReference>
<dbReference type="Pfam" id="PF12708">
    <property type="entry name" value="Pect-lyase_RHGA_epim"/>
    <property type="match status" value="1"/>
</dbReference>
<gene>
    <name evidence="3" type="ORF">SAMN04487947_3990</name>
</gene>
<organism evidence="3 4">
    <name type="scientific">Halogeometricum rufum</name>
    <dbReference type="NCBI Taxonomy" id="553469"/>
    <lineage>
        <taxon>Archaea</taxon>
        <taxon>Methanobacteriati</taxon>
        <taxon>Methanobacteriota</taxon>
        <taxon>Stenosarchaea group</taxon>
        <taxon>Halobacteria</taxon>
        <taxon>Halobacteriales</taxon>
        <taxon>Haloferacaceae</taxon>
        <taxon>Halogeometricum</taxon>
    </lineage>
</organism>
<evidence type="ECO:0000259" key="2">
    <source>
        <dbReference type="Pfam" id="PF12708"/>
    </source>
</evidence>
<dbReference type="Proteomes" id="UP000198531">
    <property type="component" value="Unassembled WGS sequence"/>
</dbReference>
<evidence type="ECO:0000313" key="4">
    <source>
        <dbReference type="Proteomes" id="UP000198531"/>
    </source>
</evidence>
<keyword evidence="4" id="KW-1185">Reference proteome</keyword>
<dbReference type="SUPFAM" id="SSF51126">
    <property type="entry name" value="Pectin lyase-like"/>
    <property type="match status" value="1"/>
</dbReference>